<dbReference type="Proteomes" id="UP000550707">
    <property type="component" value="Unassembled WGS sequence"/>
</dbReference>
<accession>A0A7J8JXA6</accession>
<evidence type="ECO:0000313" key="3">
    <source>
        <dbReference type="Proteomes" id="UP000550707"/>
    </source>
</evidence>
<evidence type="ECO:0000256" key="1">
    <source>
        <dbReference type="SAM" id="MobiDB-lite"/>
    </source>
</evidence>
<proteinExistence type="predicted"/>
<organism evidence="2 3">
    <name type="scientific">Molossus molossus</name>
    <name type="common">Pallas' mastiff bat</name>
    <name type="synonym">Vespertilio molossus</name>
    <dbReference type="NCBI Taxonomy" id="27622"/>
    <lineage>
        <taxon>Eukaryota</taxon>
        <taxon>Metazoa</taxon>
        <taxon>Chordata</taxon>
        <taxon>Craniata</taxon>
        <taxon>Vertebrata</taxon>
        <taxon>Euteleostomi</taxon>
        <taxon>Mammalia</taxon>
        <taxon>Eutheria</taxon>
        <taxon>Laurasiatheria</taxon>
        <taxon>Chiroptera</taxon>
        <taxon>Yangochiroptera</taxon>
        <taxon>Molossidae</taxon>
        <taxon>Molossus</taxon>
    </lineage>
</organism>
<gene>
    <name evidence="2" type="ORF">HJG59_007808</name>
</gene>
<dbReference type="InParanoid" id="A0A7J8JXA6"/>
<comment type="caution">
    <text evidence="2">The sequence shown here is derived from an EMBL/GenBank/DDBJ whole genome shotgun (WGS) entry which is preliminary data.</text>
</comment>
<dbReference type="AlphaFoldDB" id="A0A7J8JXA6"/>
<feature type="compositionally biased region" description="Basic residues" evidence="1">
    <location>
        <begin position="38"/>
        <end position="55"/>
    </location>
</feature>
<evidence type="ECO:0000313" key="2">
    <source>
        <dbReference type="EMBL" id="KAF6500752.1"/>
    </source>
</evidence>
<sequence>MPNSVRISKEKPKALGRGWRGRWSQRQLPSSLGENTHTHTHTHTHTQFAKGRKSASRLLPRKCPGTAGEFRSCLVPFRVWESLVRVLPPPLEMPQLRDTEWQVGSSRSLAASRKRASLPKVVVAARGSSLSLTLLQRRRR</sequence>
<reference evidence="2 3" key="1">
    <citation type="journal article" date="2020" name="Nature">
        <title>Six reference-quality genomes reveal evolution of bat adaptations.</title>
        <authorList>
            <person name="Jebb D."/>
            <person name="Huang Z."/>
            <person name="Pippel M."/>
            <person name="Hughes G.M."/>
            <person name="Lavrichenko K."/>
            <person name="Devanna P."/>
            <person name="Winkler S."/>
            <person name="Jermiin L.S."/>
            <person name="Skirmuntt E.C."/>
            <person name="Katzourakis A."/>
            <person name="Burkitt-Gray L."/>
            <person name="Ray D.A."/>
            <person name="Sullivan K.A.M."/>
            <person name="Roscito J.G."/>
            <person name="Kirilenko B.M."/>
            <person name="Davalos L.M."/>
            <person name="Corthals A.P."/>
            <person name="Power M.L."/>
            <person name="Jones G."/>
            <person name="Ransome R.D."/>
            <person name="Dechmann D.K.N."/>
            <person name="Locatelli A.G."/>
            <person name="Puechmaille S.J."/>
            <person name="Fedrigo O."/>
            <person name="Jarvis E.D."/>
            <person name="Hiller M."/>
            <person name="Vernes S.C."/>
            <person name="Myers E.W."/>
            <person name="Teeling E.C."/>
        </authorList>
    </citation>
    <scope>NUCLEOTIDE SEQUENCE [LARGE SCALE GENOMIC DNA]</scope>
    <source>
        <strain evidence="2">MMolMol1</strain>
        <tissue evidence="2">Muscle</tissue>
    </source>
</reference>
<protein>
    <submittedName>
        <fullName evidence="2">Uncharacterized protein</fullName>
    </submittedName>
</protein>
<feature type="region of interest" description="Disordered" evidence="1">
    <location>
        <begin position="27"/>
        <end position="56"/>
    </location>
</feature>
<keyword evidence="3" id="KW-1185">Reference proteome</keyword>
<name>A0A7J8JXA6_MOLMO</name>
<dbReference type="EMBL" id="JACASF010000001">
    <property type="protein sequence ID" value="KAF6500752.1"/>
    <property type="molecule type" value="Genomic_DNA"/>
</dbReference>